<keyword evidence="2" id="KW-1185">Reference proteome</keyword>
<reference evidence="1 2" key="1">
    <citation type="submission" date="2024-04" db="EMBL/GenBank/DDBJ databases">
        <authorList>
            <person name="Cremers G."/>
        </authorList>
    </citation>
    <scope>NUCLEOTIDE SEQUENCE [LARGE SCALE GENOMIC DNA]</scope>
    <source>
        <strain evidence="1">MeCH1-AG</strain>
    </source>
</reference>
<organism evidence="1 2">
    <name type="scientific">Candidatus Methylocalor cossyra</name>
    <dbReference type="NCBI Taxonomy" id="3108543"/>
    <lineage>
        <taxon>Bacteria</taxon>
        <taxon>Pseudomonadati</taxon>
        <taxon>Pseudomonadota</taxon>
        <taxon>Gammaproteobacteria</taxon>
        <taxon>Methylococcales</taxon>
        <taxon>Methylococcaceae</taxon>
        <taxon>Candidatus Methylocalor</taxon>
    </lineage>
</organism>
<evidence type="ECO:0000313" key="1">
    <source>
        <dbReference type="EMBL" id="CAL1241217.1"/>
    </source>
</evidence>
<accession>A0ABP1CAA8</accession>
<name>A0ABP1CAA8_9GAMM</name>
<gene>
    <name evidence="1" type="ORF">MECH1_V1_2441</name>
</gene>
<dbReference type="Proteomes" id="UP001497493">
    <property type="component" value="Chromosome"/>
</dbReference>
<sequence>MRDTFSDELRVQLWLSNFFHIDLHRHSDYGRNFFAKRVNIFALLANN</sequence>
<evidence type="ECO:0000313" key="2">
    <source>
        <dbReference type="Proteomes" id="UP001497493"/>
    </source>
</evidence>
<dbReference type="EMBL" id="OZ026884">
    <property type="protein sequence ID" value="CAL1241217.1"/>
    <property type="molecule type" value="Genomic_DNA"/>
</dbReference>
<proteinExistence type="predicted"/>
<protein>
    <submittedName>
        <fullName evidence="1">Uncharacterized protein</fullName>
    </submittedName>
</protein>